<feature type="region of interest" description="Disordered" evidence="1">
    <location>
        <begin position="1"/>
        <end position="30"/>
    </location>
</feature>
<evidence type="ECO:0000256" key="1">
    <source>
        <dbReference type="SAM" id="MobiDB-lite"/>
    </source>
</evidence>
<dbReference type="AlphaFoldDB" id="A0A3D0ZQM1"/>
<evidence type="ECO:0000313" key="2">
    <source>
        <dbReference type="EMBL" id="HCC42023.1"/>
    </source>
</evidence>
<name>A0A3D0ZQM1_UNCKA</name>
<gene>
    <name evidence="2" type="ORF">DEP93_00960</name>
</gene>
<comment type="caution">
    <text evidence="2">The sequence shown here is derived from an EMBL/GenBank/DDBJ whole genome shotgun (WGS) entry which is preliminary data.</text>
</comment>
<reference evidence="2 3" key="1">
    <citation type="journal article" date="2018" name="Nat. Biotechnol.">
        <title>A standardized bacterial taxonomy based on genome phylogeny substantially revises the tree of life.</title>
        <authorList>
            <person name="Parks D.H."/>
            <person name="Chuvochina M."/>
            <person name="Waite D.W."/>
            <person name="Rinke C."/>
            <person name="Skarshewski A."/>
            <person name="Chaumeil P.A."/>
            <person name="Hugenholtz P."/>
        </authorList>
    </citation>
    <scope>NUCLEOTIDE SEQUENCE [LARGE SCALE GENOMIC DNA]</scope>
    <source>
        <strain evidence="2">UBA11701</strain>
    </source>
</reference>
<dbReference type="Proteomes" id="UP000263336">
    <property type="component" value="Unassembled WGS sequence"/>
</dbReference>
<protein>
    <recommendedName>
        <fullName evidence="4">DUF4347 domain-containing protein</fullName>
    </recommendedName>
</protein>
<sequence>MYPEKVDQIYDSDTTENTSDSADQESKRSEYHQQIEELYMAMHIDTAEEGAYFVEELKKSEGMVVYALSDPDHYETLLLALNFLEKLDQLAYWEPSISKELEESRVRILVDSAEALKRYAADDKDMAGVHALNFGETRIFSENTEEAGVALEILKAGAASGDPYSTLHSIHRIMSEPNIQFYDPGFRPVSLKLAEIVKTNTNYVKALIEDDSLLKRKLGIGICLDCAELGGENWTDTILKGHEAEALEYVLDRVRFERRVPEWYTKTIGSYFSQENTPDGISAKFDDFLNSLLMDQDLLGKGLEYFSECIVLEDPDSSFFGHYVINKYLENFQLGDMTDKYLTSWIQGCEGGMLSHIISLNLKHIYGLEKASEGITGRLTKEFGIHHFGRYPAEILLAQDMQYEKKDTPYGVMLLAGADYNGTFYQHSHVYANVYEHLKFFSEKLRTPYAFRVYEENSRKGILRRLKKVTDTYGEMSFAILGAHGDRFSMEFGLPGSEGNVHSGHLQSIDPERHEFFTDNATIILMSCLTGEEGDSTDTEGMSKNIAEDYSRAFGVKVIAPQHEIYVENINPRLTNNGLEFSVEYSKGVNSIYHVQKKRS</sequence>
<dbReference type="EMBL" id="DOZN01000008">
    <property type="protein sequence ID" value="HCC42023.1"/>
    <property type="molecule type" value="Genomic_DNA"/>
</dbReference>
<evidence type="ECO:0000313" key="3">
    <source>
        <dbReference type="Proteomes" id="UP000263336"/>
    </source>
</evidence>
<evidence type="ECO:0008006" key="4">
    <source>
        <dbReference type="Google" id="ProtNLM"/>
    </source>
</evidence>
<organism evidence="2 3">
    <name type="scientific">candidate division WWE3 bacterium</name>
    <dbReference type="NCBI Taxonomy" id="2053526"/>
    <lineage>
        <taxon>Bacteria</taxon>
        <taxon>Katanobacteria</taxon>
    </lineage>
</organism>
<feature type="compositionally biased region" description="Polar residues" evidence="1">
    <location>
        <begin position="11"/>
        <end position="21"/>
    </location>
</feature>
<accession>A0A3D0ZQM1</accession>
<proteinExistence type="predicted"/>